<dbReference type="InterPro" id="IPR002182">
    <property type="entry name" value="NB-ARC"/>
</dbReference>
<proteinExistence type="predicted"/>
<reference evidence="2" key="1">
    <citation type="journal article" date="2020" name="Stud. Mycol.">
        <title>101 Dothideomycetes genomes: a test case for predicting lifestyles and emergence of pathogens.</title>
        <authorList>
            <person name="Haridas S."/>
            <person name="Albert R."/>
            <person name="Binder M."/>
            <person name="Bloem J."/>
            <person name="Labutti K."/>
            <person name="Salamov A."/>
            <person name="Andreopoulos B."/>
            <person name="Baker S."/>
            <person name="Barry K."/>
            <person name="Bills G."/>
            <person name="Bluhm B."/>
            <person name="Cannon C."/>
            <person name="Castanera R."/>
            <person name="Culley D."/>
            <person name="Daum C."/>
            <person name="Ezra D."/>
            <person name="Gonzalez J."/>
            <person name="Henrissat B."/>
            <person name="Kuo A."/>
            <person name="Liang C."/>
            <person name="Lipzen A."/>
            <person name="Lutzoni F."/>
            <person name="Magnuson J."/>
            <person name="Mondo S."/>
            <person name="Nolan M."/>
            <person name="Ohm R."/>
            <person name="Pangilinan J."/>
            <person name="Park H.-J."/>
            <person name="Ramirez L."/>
            <person name="Alfaro M."/>
            <person name="Sun H."/>
            <person name="Tritt A."/>
            <person name="Yoshinaga Y."/>
            <person name="Zwiers L.-H."/>
            <person name="Turgeon B."/>
            <person name="Goodwin S."/>
            <person name="Spatafora J."/>
            <person name="Crous P."/>
            <person name="Grigoriev I."/>
        </authorList>
    </citation>
    <scope>NUCLEOTIDE SEQUENCE</scope>
    <source>
        <strain evidence="2">CBS 107.79</strain>
    </source>
</reference>
<dbReference type="Proteomes" id="UP000800036">
    <property type="component" value="Unassembled WGS sequence"/>
</dbReference>
<gene>
    <name evidence="2" type="ORF">BU23DRAFT_438509</name>
</gene>
<dbReference type="Pfam" id="PF00931">
    <property type="entry name" value="NB-ARC"/>
    <property type="match status" value="1"/>
</dbReference>
<evidence type="ECO:0000259" key="1">
    <source>
        <dbReference type="Pfam" id="PF00931"/>
    </source>
</evidence>
<dbReference type="PANTHER" id="PTHR35205">
    <property type="entry name" value="NB-ARC AND TPR DOMAIN PROTEIN"/>
    <property type="match status" value="1"/>
</dbReference>
<keyword evidence="3" id="KW-1185">Reference proteome</keyword>
<dbReference type="AlphaFoldDB" id="A0A6A5VFA6"/>
<name>A0A6A5VFA6_9PLEO</name>
<dbReference type="PRINTS" id="PR00364">
    <property type="entry name" value="DISEASERSIST"/>
</dbReference>
<dbReference type="OrthoDB" id="6161812at2759"/>
<dbReference type="Gene3D" id="3.40.50.300">
    <property type="entry name" value="P-loop containing nucleotide triphosphate hydrolases"/>
    <property type="match status" value="1"/>
</dbReference>
<organism evidence="2 3">
    <name type="scientific">Bimuria novae-zelandiae CBS 107.79</name>
    <dbReference type="NCBI Taxonomy" id="1447943"/>
    <lineage>
        <taxon>Eukaryota</taxon>
        <taxon>Fungi</taxon>
        <taxon>Dikarya</taxon>
        <taxon>Ascomycota</taxon>
        <taxon>Pezizomycotina</taxon>
        <taxon>Dothideomycetes</taxon>
        <taxon>Pleosporomycetidae</taxon>
        <taxon>Pleosporales</taxon>
        <taxon>Massarineae</taxon>
        <taxon>Didymosphaeriaceae</taxon>
        <taxon>Bimuria</taxon>
    </lineage>
</organism>
<evidence type="ECO:0000313" key="3">
    <source>
        <dbReference type="Proteomes" id="UP000800036"/>
    </source>
</evidence>
<feature type="non-terminal residue" evidence="2">
    <location>
        <position position="304"/>
    </location>
</feature>
<dbReference type="EMBL" id="ML976669">
    <property type="protein sequence ID" value="KAF1975755.1"/>
    <property type="molecule type" value="Genomic_DNA"/>
</dbReference>
<evidence type="ECO:0000313" key="2">
    <source>
        <dbReference type="EMBL" id="KAF1975755.1"/>
    </source>
</evidence>
<accession>A0A6A5VFA6</accession>
<dbReference type="GO" id="GO:0043531">
    <property type="term" value="F:ADP binding"/>
    <property type="evidence" value="ECO:0007669"/>
    <property type="project" value="InterPro"/>
</dbReference>
<dbReference type="InterPro" id="IPR027417">
    <property type="entry name" value="P-loop_NTPase"/>
</dbReference>
<dbReference type="SUPFAM" id="SSF52540">
    <property type="entry name" value="P-loop containing nucleoside triphosphate hydrolases"/>
    <property type="match status" value="1"/>
</dbReference>
<feature type="domain" description="NB-ARC" evidence="1">
    <location>
        <begin position="63"/>
        <end position="209"/>
    </location>
</feature>
<sequence length="304" mass="33963">RIRRMSATIESEADFARMKGDRGKYDDVLGLMEKMKETKLRDEEAKQYRHVPSFLSPRFWGREDALNAIEQVLAPTKASTRLKSFALYGMGGVGKTQIALQYAQRHRGLYKVILWVAADNVINMGQTFRDIAKLLRLSQTEQGLQDTNGCMLKVKGFLTDTSDPWLLIFDNADNLEVLRHAWPTNGEGSILLTTRDPSAVHSPASHGFQVVPFDDTEGSEVLLHLVGLDSSASPNREKAIAITKALGGLPLALTQISGFIVQRKMPLEGFLPLYKRNASKIDARKTGISDYEHTLSTVWDMSLR</sequence>
<feature type="non-terminal residue" evidence="2">
    <location>
        <position position="1"/>
    </location>
</feature>
<protein>
    <recommendedName>
        <fullName evidence="1">NB-ARC domain-containing protein</fullName>
    </recommendedName>
</protein>
<dbReference type="PANTHER" id="PTHR35205:SF1">
    <property type="entry name" value="ZU5 DOMAIN-CONTAINING PROTEIN"/>
    <property type="match status" value="1"/>
</dbReference>